<dbReference type="GO" id="GO:0007026">
    <property type="term" value="P:negative regulation of microtubule depolymerization"/>
    <property type="evidence" value="ECO:0007669"/>
    <property type="project" value="TreeGrafter"/>
</dbReference>
<feature type="region of interest" description="Disordered" evidence="1">
    <location>
        <begin position="1"/>
        <end position="46"/>
    </location>
</feature>
<dbReference type="Proteomes" id="UP000694700">
    <property type="component" value="Unplaced"/>
</dbReference>
<proteinExistence type="predicted"/>
<feature type="compositionally biased region" description="Basic and acidic residues" evidence="1">
    <location>
        <begin position="1"/>
        <end position="17"/>
    </location>
</feature>
<feature type="compositionally biased region" description="Polar residues" evidence="1">
    <location>
        <begin position="105"/>
        <end position="120"/>
    </location>
</feature>
<feature type="compositionally biased region" description="Basic and acidic residues" evidence="1">
    <location>
        <begin position="307"/>
        <end position="321"/>
    </location>
</feature>
<feature type="region of interest" description="Disordered" evidence="1">
    <location>
        <begin position="306"/>
        <end position="388"/>
    </location>
</feature>
<evidence type="ECO:0000313" key="3">
    <source>
        <dbReference type="Proteomes" id="UP000694700"/>
    </source>
</evidence>
<evidence type="ECO:0000313" key="2">
    <source>
        <dbReference type="Ensembl" id="ENSCCRP00015093853.1"/>
    </source>
</evidence>
<reference evidence="2" key="1">
    <citation type="submission" date="2025-08" db="UniProtKB">
        <authorList>
            <consortium name="Ensembl"/>
        </authorList>
    </citation>
    <scope>IDENTIFICATION</scope>
</reference>
<dbReference type="GO" id="GO:0015630">
    <property type="term" value="C:microtubule cytoskeleton"/>
    <property type="evidence" value="ECO:0007669"/>
    <property type="project" value="TreeGrafter"/>
</dbReference>
<feature type="compositionally biased region" description="Basic and acidic residues" evidence="1">
    <location>
        <begin position="75"/>
        <end position="85"/>
    </location>
</feature>
<protein>
    <submittedName>
        <fullName evidence="2">Si:ch211-266i6.3</fullName>
    </submittedName>
</protein>
<sequence length="409" mass="45580">MHKMESVLRKSNKDNTKSHKNLVKGFQRPPSAVSAIRKHKPGMYKGRVVQSKIDCFRKPRADVKTPGKKGISKPDVTRPKPECPKVRSKSVSSLSASTKPRVNPAVSSRPKSVSDLQLSVTEKPVQVSVSHKRMPQNVPCTVTQAGARALPRSAPPATGRSTINKPVAPKKKEKMEKPKSATAEQKVCRPVTSTVSQYRVQIKTAEERRAKLAEWKGKTLKRPPILEKTATFSRILKPWPKTGPKETVGAQSEAVKPTADNQTNDTEVTSDMDLPVDPEMRMESLVLKLCDKLEAMEMPSLCEDGVNVDKSDVVAEKRGEEQETDEVFEILGDEENSKSDIIKEDTEKPVIKDDDDDDDQEPQEKQLYTSEDDDSNEKMKSTTPKMAGASIVKYNVKTTPYLQRLKKDH</sequence>
<dbReference type="Ensembl" id="ENSCCRT00015096885.1">
    <property type="protein sequence ID" value="ENSCCRP00015093853.1"/>
    <property type="gene ID" value="ENSCCRG00015037826.1"/>
</dbReference>
<organism evidence="2 3">
    <name type="scientific">Cyprinus carpio</name>
    <name type="common">Common carp</name>
    <dbReference type="NCBI Taxonomy" id="7962"/>
    <lineage>
        <taxon>Eukaryota</taxon>
        <taxon>Metazoa</taxon>
        <taxon>Chordata</taxon>
        <taxon>Craniata</taxon>
        <taxon>Vertebrata</taxon>
        <taxon>Euteleostomi</taxon>
        <taxon>Actinopterygii</taxon>
        <taxon>Neopterygii</taxon>
        <taxon>Teleostei</taxon>
        <taxon>Ostariophysi</taxon>
        <taxon>Cypriniformes</taxon>
        <taxon>Cyprinidae</taxon>
        <taxon>Cyprininae</taxon>
        <taxon>Cyprinus</taxon>
    </lineage>
</organism>
<accession>A0A8C1ZQI9</accession>
<feature type="compositionally biased region" description="Acidic residues" evidence="1">
    <location>
        <begin position="322"/>
        <end position="334"/>
    </location>
</feature>
<feature type="compositionally biased region" description="Basic and acidic residues" evidence="1">
    <location>
        <begin position="335"/>
        <end position="352"/>
    </location>
</feature>
<dbReference type="AlphaFoldDB" id="A0A8C1ZQI9"/>
<dbReference type="PANTHER" id="PTHR16076">
    <property type="entry name" value="CYTOSKELETON ASSOCIATED PROTEIN 2-RELATED"/>
    <property type="match status" value="1"/>
</dbReference>
<feature type="region of interest" description="Disordered" evidence="1">
    <location>
        <begin position="236"/>
        <end position="277"/>
    </location>
</feature>
<dbReference type="InterPro" id="IPR026165">
    <property type="entry name" value="CKAP2_fam"/>
</dbReference>
<feature type="region of interest" description="Disordered" evidence="1">
    <location>
        <begin position="59"/>
        <end position="198"/>
    </location>
</feature>
<dbReference type="PANTHER" id="PTHR16076:SF8">
    <property type="entry name" value="CYTOSKELETON-ASSOCIATED PROTEIN 2"/>
    <property type="match status" value="1"/>
</dbReference>
<evidence type="ECO:0000256" key="1">
    <source>
        <dbReference type="SAM" id="MobiDB-lite"/>
    </source>
</evidence>
<name>A0A8C1ZQI9_CYPCA</name>